<gene>
    <name evidence="7" type="ORF">PIG85_07135</name>
</gene>
<dbReference type="Pfam" id="PF01925">
    <property type="entry name" value="TauE"/>
    <property type="match status" value="1"/>
</dbReference>
<feature type="transmembrane region" description="Helical" evidence="6">
    <location>
        <begin position="72"/>
        <end position="91"/>
    </location>
</feature>
<evidence type="ECO:0000256" key="5">
    <source>
        <dbReference type="ARBA" id="ARBA00023136"/>
    </source>
</evidence>
<organism evidence="7 8">
    <name type="scientific">Winkia neuii subsp. anitrata</name>
    <dbReference type="NCBI Taxonomy" id="29318"/>
    <lineage>
        <taxon>Bacteria</taxon>
        <taxon>Bacillati</taxon>
        <taxon>Actinomycetota</taxon>
        <taxon>Actinomycetes</taxon>
        <taxon>Actinomycetales</taxon>
        <taxon>Actinomycetaceae</taxon>
        <taxon>Winkia</taxon>
    </lineage>
</organism>
<dbReference type="PANTHER" id="PTHR43701">
    <property type="entry name" value="MEMBRANE TRANSPORTER PROTEIN MJ0441-RELATED"/>
    <property type="match status" value="1"/>
</dbReference>
<evidence type="ECO:0000313" key="8">
    <source>
        <dbReference type="Proteomes" id="UP001211044"/>
    </source>
</evidence>
<comment type="subcellular location">
    <subcellularLocation>
        <location evidence="6">Cell membrane</location>
        <topology evidence="6">Multi-pass membrane protein</topology>
    </subcellularLocation>
    <subcellularLocation>
        <location evidence="1">Membrane</location>
        <topology evidence="1">Multi-pass membrane protein</topology>
    </subcellularLocation>
</comment>
<feature type="transmembrane region" description="Helical" evidence="6">
    <location>
        <begin position="44"/>
        <end position="60"/>
    </location>
</feature>
<keyword evidence="6" id="KW-1003">Cell membrane</keyword>
<feature type="transmembrane region" description="Helical" evidence="6">
    <location>
        <begin position="97"/>
        <end position="115"/>
    </location>
</feature>
<keyword evidence="3 6" id="KW-0812">Transmembrane</keyword>
<dbReference type="PANTHER" id="PTHR43701:SF2">
    <property type="entry name" value="MEMBRANE TRANSPORTER PROTEIN YJNA-RELATED"/>
    <property type="match status" value="1"/>
</dbReference>
<accession>A0AB38XMC3</accession>
<name>A0AB38XMC3_9ACTO</name>
<protein>
    <recommendedName>
        <fullName evidence="6">Probable membrane transporter protein</fullName>
    </recommendedName>
</protein>
<dbReference type="AlphaFoldDB" id="A0AB38XMC3"/>
<evidence type="ECO:0000256" key="1">
    <source>
        <dbReference type="ARBA" id="ARBA00004141"/>
    </source>
</evidence>
<dbReference type="EMBL" id="CP116394">
    <property type="protein sequence ID" value="WCE45433.1"/>
    <property type="molecule type" value="Genomic_DNA"/>
</dbReference>
<sequence>MSVLALLIGFLVGIVVGALGAGGGILSVPVLVYLLAQPPHAATAESLVIVGVTAGVSLVFRARKKQVNYKGGLIFGCCSLAGTFVGTYANALVPAKALMIAFAILLFIVAAVMFRRAKSEGEQAQRSPAAPRLNPYVAVVGLGSLVGLLTGFFGVGGGFAIVPALMLGLGYPIHKASGTSLLIMVIASLGGLIPRLVTGVSVDWAVVVAFTVSSALGGLVGGPLSQKVRPATLTLLFAGLLSAVAVATLAGELIF</sequence>
<evidence type="ECO:0000256" key="3">
    <source>
        <dbReference type="ARBA" id="ARBA00022692"/>
    </source>
</evidence>
<proteinExistence type="inferred from homology"/>
<keyword evidence="5 6" id="KW-0472">Membrane</keyword>
<feature type="transmembrane region" description="Helical" evidence="6">
    <location>
        <begin position="136"/>
        <end position="166"/>
    </location>
</feature>
<dbReference type="KEGG" id="wne:PIG85_07135"/>
<evidence type="ECO:0000313" key="7">
    <source>
        <dbReference type="EMBL" id="WCE45433.1"/>
    </source>
</evidence>
<feature type="transmembrane region" description="Helical" evidence="6">
    <location>
        <begin position="178"/>
        <end position="197"/>
    </location>
</feature>
<keyword evidence="4 6" id="KW-1133">Transmembrane helix</keyword>
<reference evidence="7" key="1">
    <citation type="submission" date="2023-01" db="EMBL/GenBank/DDBJ databases">
        <title>Comparative Genomic Analysis of the Clinically-Derived Winkia Strain NY0527 Provides Evidence into the Taxonomic Reassignment of Winkia neuii and Characterizes Their Virulence Traits.</title>
        <authorList>
            <person name="Cai X."/>
            <person name="Peng Y."/>
            <person name="Li M."/>
            <person name="Qiu Y."/>
            <person name="Wang Y."/>
            <person name="Xu L."/>
            <person name="Hou Q."/>
        </authorList>
    </citation>
    <scope>NUCLEOTIDE SEQUENCE</scope>
    <source>
        <strain evidence="7">NY0527</strain>
    </source>
</reference>
<evidence type="ECO:0000256" key="6">
    <source>
        <dbReference type="RuleBase" id="RU363041"/>
    </source>
</evidence>
<dbReference type="GO" id="GO:0005886">
    <property type="term" value="C:plasma membrane"/>
    <property type="evidence" value="ECO:0007669"/>
    <property type="project" value="UniProtKB-SubCell"/>
</dbReference>
<evidence type="ECO:0000256" key="4">
    <source>
        <dbReference type="ARBA" id="ARBA00022989"/>
    </source>
</evidence>
<feature type="transmembrane region" description="Helical" evidence="6">
    <location>
        <begin position="204"/>
        <end position="225"/>
    </location>
</feature>
<evidence type="ECO:0000256" key="2">
    <source>
        <dbReference type="ARBA" id="ARBA00009142"/>
    </source>
</evidence>
<comment type="similarity">
    <text evidence="2 6">Belongs to the 4-toluene sulfonate uptake permease (TSUP) (TC 2.A.102) family.</text>
</comment>
<dbReference type="Proteomes" id="UP001211044">
    <property type="component" value="Chromosome"/>
</dbReference>
<dbReference type="InterPro" id="IPR051598">
    <property type="entry name" value="TSUP/Inactive_protease-like"/>
</dbReference>
<feature type="transmembrane region" description="Helical" evidence="6">
    <location>
        <begin position="231"/>
        <end position="254"/>
    </location>
</feature>
<dbReference type="InterPro" id="IPR002781">
    <property type="entry name" value="TM_pro_TauE-like"/>
</dbReference>